<name>A0AAW6LRH9_RHOSG</name>
<dbReference type="EMBL" id="JARDXE010000016">
    <property type="protein sequence ID" value="MDE8647856.1"/>
    <property type="molecule type" value="Genomic_DNA"/>
</dbReference>
<feature type="transmembrane region" description="Helical" evidence="1">
    <location>
        <begin position="45"/>
        <end position="63"/>
    </location>
</feature>
<evidence type="ECO:0000256" key="1">
    <source>
        <dbReference type="SAM" id="Phobius"/>
    </source>
</evidence>
<protein>
    <submittedName>
        <fullName evidence="2">Uncharacterized protein</fullName>
    </submittedName>
</protein>
<dbReference type="Proteomes" id="UP001217325">
    <property type="component" value="Unassembled WGS sequence"/>
</dbReference>
<dbReference type="RefSeq" id="WP_232330022.1">
    <property type="nucleotide sequence ID" value="NZ_CP054207.1"/>
</dbReference>
<gene>
    <name evidence="2" type="ORF">PXH69_23050</name>
</gene>
<feature type="transmembrane region" description="Helical" evidence="1">
    <location>
        <begin position="113"/>
        <end position="133"/>
    </location>
</feature>
<feature type="transmembrane region" description="Helical" evidence="1">
    <location>
        <begin position="12"/>
        <end position="33"/>
    </location>
</feature>
<evidence type="ECO:0000313" key="2">
    <source>
        <dbReference type="EMBL" id="MDE8647856.1"/>
    </source>
</evidence>
<keyword evidence="1" id="KW-0812">Transmembrane</keyword>
<comment type="caution">
    <text evidence="2">The sequence shown here is derived from an EMBL/GenBank/DDBJ whole genome shotgun (WGS) entry which is preliminary data.</text>
</comment>
<reference evidence="2" key="1">
    <citation type="submission" date="2023-02" db="EMBL/GenBank/DDBJ databases">
        <title>A novel hydrolase synthesized by Rhodococcus erythropolis HQ is responsible for the detoxification of Zearalenone.</title>
        <authorList>
            <person name="Hu J."/>
            <person name="Xu J."/>
        </authorList>
    </citation>
    <scope>NUCLEOTIDE SEQUENCE</scope>
    <source>
        <strain evidence="2">HQ</strain>
    </source>
</reference>
<evidence type="ECO:0000313" key="3">
    <source>
        <dbReference type="Proteomes" id="UP001217325"/>
    </source>
</evidence>
<accession>A0AAW6LRH9</accession>
<dbReference type="AlphaFoldDB" id="A0AAW6LRH9"/>
<proteinExistence type="predicted"/>
<feature type="transmembrane region" description="Helical" evidence="1">
    <location>
        <begin position="75"/>
        <end position="93"/>
    </location>
</feature>
<keyword evidence="1" id="KW-0472">Membrane</keyword>
<sequence length="140" mass="14412">MSALPTNYMPNMIAGLLACVGIVVGSLGPWATFLNFSKAGIDGDGMLTMILGVIAAIALFSILSRGGKAKFGDRWVAPALGAITLVIAIVDAANLSNQETTVLRSTIGPSIGWGLWVVLLCGAALCVTSFTVARAMAKRS</sequence>
<organism evidence="2 3">
    <name type="scientific">Rhodococcus qingshengii</name>
    <dbReference type="NCBI Taxonomy" id="334542"/>
    <lineage>
        <taxon>Bacteria</taxon>
        <taxon>Bacillati</taxon>
        <taxon>Actinomycetota</taxon>
        <taxon>Actinomycetes</taxon>
        <taxon>Mycobacteriales</taxon>
        <taxon>Nocardiaceae</taxon>
        <taxon>Rhodococcus</taxon>
        <taxon>Rhodococcus erythropolis group</taxon>
    </lineage>
</organism>
<keyword evidence="1" id="KW-1133">Transmembrane helix</keyword>